<organism evidence="2 3">
    <name type="scientific">Aspergillus novofumigatus (strain IBT 16806)</name>
    <dbReference type="NCBI Taxonomy" id="1392255"/>
    <lineage>
        <taxon>Eukaryota</taxon>
        <taxon>Fungi</taxon>
        <taxon>Dikarya</taxon>
        <taxon>Ascomycota</taxon>
        <taxon>Pezizomycotina</taxon>
        <taxon>Eurotiomycetes</taxon>
        <taxon>Eurotiomycetidae</taxon>
        <taxon>Eurotiales</taxon>
        <taxon>Aspergillaceae</taxon>
        <taxon>Aspergillus</taxon>
        <taxon>Aspergillus subgen. Fumigati</taxon>
    </lineage>
</organism>
<feature type="region of interest" description="Disordered" evidence="1">
    <location>
        <begin position="57"/>
        <end position="175"/>
    </location>
</feature>
<proteinExistence type="predicted"/>
<sequence length="175" mass="19453">MRVASMVWVQQRLFQGVEQRGDTRDREPEWWSLGHHNGTGGFCGCTWTRVRPLQHPDRHPGCDTSHSQPGPLGGSYTLKEISSSLRDEGAQLQSAGSQDTQASKGGGITDMTAKEAEMPNVGPEQILATELKQKERQEAQLAWERQRQRDHRHAPPGSRGRRTSIYGGTCLRVAP</sequence>
<accession>A0A2I1C3W9</accession>
<dbReference type="GeneID" id="36533037"/>
<dbReference type="AlphaFoldDB" id="A0A2I1C3W9"/>
<dbReference type="RefSeq" id="XP_024680924.1">
    <property type="nucleotide sequence ID" value="XM_024825712.1"/>
</dbReference>
<dbReference type="EMBL" id="MSZS01000005">
    <property type="protein sequence ID" value="PKX92329.1"/>
    <property type="molecule type" value="Genomic_DNA"/>
</dbReference>
<comment type="caution">
    <text evidence="2">The sequence shown here is derived from an EMBL/GenBank/DDBJ whole genome shotgun (WGS) entry which is preliminary data.</text>
</comment>
<protein>
    <submittedName>
        <fullName evidence="2">Uncharacterized protein</fullName>
    </submittedName>
</protein>
<feature type="compositionally biased region" description="Polar residues" evidence="1">
    <location>
        <begin position="91"/>
        <end position="103"/>
    </location>
</feature>
<gene>
    <name evidence="2" type="ORF">P174DRAFT_431758</name>
</gene>
<keyword evidence="3" id="KW-1185">Reference proteome</keyword>
<dbReference type="OrthoDB" id="10612709at2759"/>
<evidence type="ECO:0000313" key="3">
    <source>
        <dbReference type="Proteomes" id="UP000234474"/>
    </source>
</evidence>
<name>A0A2I1C3W9_ASPN1</name>
<feature type="compositionally biased region" description="Basic residues" evidence="1">
    <location>
        <begin position="148"/>
        <end position="162"/>
    </location>
</feature>
<dbReference type="Proteomes" id="UP000234474">
    <property type="component" value="Unassembled WGS sequence"/>
</dbReference>
<evidence type="ECO:0000256" key="1">
    <source>
        <dbReference type="SAM" id="MobiDB-lite"/>
    </source>
</evidence>
<reference evidence="3" key="1">
    <citation type="journal article" date="2018" name="Proc. Natl. Acad. Sci. U.S.A.">
        <title>Linking secondary metabolites to gene clusters through genome sequencing of six diverse Aspergillus species.</title>
        <authorList>
            <person name="Kaerboelling I."/>
            <person name="Vesth T.C."/>
            <person name="Frisvad J.C."/>
            <person name="Nybo J.L."/>
            <person name="Theobald S."/>
            <person name="Kuo A."/>
            <person name="Bowyer P."/>
            <person name="Matsuda Y."/>
            <person name="Mondo S."/>
            <person name="Lyhne E.K."/>
            <person name="Kogle M.E."/>
            <person name="Clum A."/>
            <person name="Lipzen A."/>
            <person name="Salamov A."/>
            <person name="Ngan C.Y."/>
            <person name="Daum C."/>
            <person name="Chiniquy J."/>
            <person name="Barry K."/>
            <person name="LaButti K."/>
            <person name="Haridas S."/>
            <person name="Simmons B.A."/>
            <person name="Magnuson J.K."/>
            <person name="Mortensen U.H."/>
            <person name="Larsen T.O."/>
            <person name="Grigoriev I.V."/>
            <person name="Baker S.E."/>
            <person name="Andersen M.R."/>
        </authorList>
    </citation>
    <scope>NUCLEOTIDE SEQUENCE [LARGE SCALE GENOMIC DNA]</scope>
    <source>
        <strain evidence="3">IBT 16806</strain>
    </source>
</reference>
<evidence type="ECO:0000313" key="2">
    <source>
        <dbReference type="EMBL" id="PKX92329.1"/>
    </source>
</evidence>
<dbReference type="VEuPathDB" id="FungiDB:P174DRAFT_431758"/>